<gene>
    <name evidence="5" type="ORF">QBC40DRAFT_285946</name>
</gene>
<evidence type="ECO:0000313" key="6">
    <source>
        <dbReference type="Proteomes" id="UP001303160"/>
    </source>
</evidence>
<dbReference type="InterPro" id="IPR036775">
    <property type="entry name" value="DNA_pol_Y-fam_lit_finger_sf"/>
</dbReference>
<dbReference type="AlphaFoldDB" id="A0AAN6XEM7"/>
<dbReference type="InterPro" id="IPR001126">
    <property type="entry name" value="UmuC"/>
</dbReference>
<dbReference type="PANTHER" id="PTHR46404:SF1">
    <property type="entry name" value="DNA POLYMERASE IOTA"/>
    <property type="match status" value="1"/>
</dbReference>
<dbReference type="GO" id="GO:0003684">
    <property type="term" value="F:damaged DNA binding"/>
    <property type="evidence" value="ECO:0007669"/>
    <property type="project" value="InterPro"/>
</dbReference>
<dbReference type="Gene3D" id="3.30.1490.100">
    <property type="entry name" value="DNA polymerase, Y-family, little finger domain"/>
    <property type="match status" value="1"/>
</dbReference>
<dbReference type="GO" id="GO:0003887">
    <property type="term" value="F:DNA-directed DNA polymerase activity"/>
    <property type="evidence" value="ECO:0007669"/>
    <property type="project" value="TreeGrafter"/>
</dbReference>
<dbReference type="PANTHER" id="PTHR46404">
    <property type="entry name" value="DNA POLYMERASE IOTA"/>
    <property type="match status" value="1"/>
</dbReference>
<dbReference type="GO" id="GO:0006281">
    <property type="term" value="P:DNA repair"/>
    <property type="evidence" value="ECO:0007669"/>
    <property type="project" value="InterPro"/>
</dbReference>
<comment type="subcellular location">
    <subcellularLocation>
        <location evidence="1">Mitochondrion</location>
    </subcellularLocation>
</comment>
<dbReference type="GO" id="GO:0005739">
    <property type="term" value="C:mitochondrion"/>
    <property type="evidence" value="ECO:0007669"/>
    <property type="project" value="UniProtKB-SubCell"/>
</dbReference>
<keyword evidence="2" id="KW-0496">Mitochondrion</keyword>
<accession>A0AAN6XEM7</accession>
<keyword evidence="6" id="KW-1185">Reference proteome</keyword>
<evidence type="ECO:0000256" key="3">
    <source>
        <dbReference type="SAM" id="MobiDB-lite"/>
    </source>
</evidence>
<evidence type="ECO:0000259" key="4">
    <source>
        <dbReference type="PROSITE" id="PS50173"/>
    </source>
</evidence>
<dbReference type="FunFam" id="3.40.1170.60:FF:000006">
    <property type="entry name" value="DNA polymerase iota"/>
    <property type="match status" value="1"/>
</dbReference>
<evidence type="ECO:0000256" key="2">
    <source>
        <dbReference type="ARBA" id="ARBA00023128"/>
    </source>
</evidence>
<name>A0AAN6XEM7_9PEZI</name>
<dbReference type="PROSITE" id="PS50173">
    <property type="entry name" value="UMUC"/>
    <property type="match status" value="1"/>
</dbReference>
<dbReference type="InterPro" id="IPR043128">
    <property type="entry name" value="Rev_trsase/Diguanyl_cyclase"/>
</dbReference>
<feature type="region of interest" description="Disordered" evidence="3">
    <location>
        <begin position="362"/>
        <end position="384"/>
    </location>
</feature>
<dbReference type="SUPFAM" id="SSF56672">
    <property type="entry name" value="DNA/RNA polymerases"/>
    <property type="match status" value="1"/>
</dbReference>
<sequence length="576" mass="64724">MDSKRKAPRRKGDDRVILHFDLDCFYAQCIENANPSLKTLPLGIKQKSILATCNYVARKHGVKKLMGIQEAKRLCPDLVLADGEDLSPFRDVSKRIYSLLKSYSWNGRVERLGLDEVFLDVTDIVAYNLALLNHHNLEHSWFCLSREDPEKGFEFDAREVKGCVWPPEPEPRPQDEGDDNQRLRLLLGSHLGFHLRQQIESLGYTSACGISTNKLLAKLAGDKNKPRNQTTLLSSAHPAPFLDPLPLSKIPGIGSKTKQALKTLLKTDEDLTVHNARTHPAVSPFALERALDGGEKGIGQKVWLLLHGIDSSEVKPARDIPRQISIEDTYRGLTDLSQIRAGLVQITTSLLKRMHVDLLDDSEQPVTPPFPSSSPFPSSKPRWLGQPKTIRLTTRPYYPPSERDDFEYNHGRASKSAPLPRYIFDLATNTGMIVERLVEGTLLPLFHSLNPDSNNLRIGLLNVCVINMDGEKHAAGGSDIMAAFQRQKEVGEIRAVAFAEERPNHLDDVAFASQQLDMEPAKDSDSDEEAEWVDDDDHQDGVRCHLCGCVIPVFAVEAHGRWHELDEGYRVEPRWW</sequence>
<organism evidence="5 6">
    <name type="scientific">Triangularia verruculosa</name>
    <dbReference type="NCBI Taxonomy" id="2587418"/>
    <lineage>
        <taxon>Eukaryota</taxon>
        <taxon>Fungi</taxon>
        <taxon>Dikarya</taxon>
        <taxon>Ascomycota</taxon>
        <taxon>Pezizomycotina</taxon>
        <taxon>Sordariomycetes</taxon>
        <taxon>Sordariomycetidae</taxon>
        <taxon>Sordariales</taxon>
        <taxon>Podosporaceae</taxon>
        <taxon>Triangularia</taxon>
    </lineage>
</organism>
<dbReference type="Pfam" id="PF00817">
    <property type="entry name" value="IMS"/>
    <property type="match status" value="1"/>
</dbReference>
<dbReference type="InterPro" id="IPR024728">
    <property type="entry name" value="PolY_HhH_motif"/>
</dbReference>
<dbReference type="GO" id="GO:0070987">
    <property type="term" value="P:error-free translesion synthesis"/>
    <property type="evidence" value="ECO:0007669"/>
    <property type="project" value="UniProtKB-ARBA"/>
</dbReference>
<dbReference type="InterPro" id="IPR043502">
    <property type="entry name" value="DNA/RNA_pol_sf"/>
</dbReference>
<comment type="caution">
    <text evidence="5">The sequence shown here is derived from an EMBL/GenBank/DDBJ whole genome shotgun (WGS) entry which is preliminary data.</text>
</comment>
<dbReference type="EMBL" id="MU863968">
    <property type="protein sequence ID" value="KAK4197192.1"/>
    <property type="molecule type" value="Genomic_DNA"/>
</dbReference>
<evidence type="ECO:0000256" key="1">
    <source>
        <dbReference type="ARBA" id="ARBA00004173"/>
    </source>
</evidence>
<feature type="domain" description="UmuC" evidence="4">
    <location>
        <begin position="17"/>
        <end position="254"/>
    </location>
</feature>
<evidence type="ECO:0000313" key="5">
    <source>
        <dbReference type="EMBL" id="KAK4197192.1"/>
    </source>
</evidence>
<dbReference type="Gene3D" id="3.30.70.270">
    <property type="match status" value="1"/>
</dbReference>
<reference evidence="5" key="2">
    <citation type="submission" date="2023-05" db="EMBL/GenBank/DDBJ databases">
        <authorList>
            <consortium name="Lawrence Berkeley National Laboratory"/>
            <person name="Steindorff A."/>
            <person name="Hensen N."/>
            <person name="Bonometti L."/>
            <person name="Westerberg I."/>
            <person name="Brannstrom I.O."/>
            <person name="Guillou S."/>
            <person name="Cros-Aarteil S."/>
            <person name="Calhoun S."/>
            <person name="Haridas S."/>
            <person name="Kuo A."/>
            <person name="Mondo S."/>
            <person name="Pangilinan J."/>
            <person name="Riley R."/>
            <person name="Labutti K."/>
            <person name="Andreopoulos B."/>
            <person name="Lipzen A."/>
            <person name="Chen C."/>
            <person name="Yanf M."/>
            <person name="Daum C."/>
            <person name="Ng V."/>
            <person name="Clum A."/>
            <person name="Ohm R."/>
            <person name="Martin F."/>
            <person name="Silar P."/>
            <person name="Natvig D."/>
            <person name="Lalanne C."/>
            <person name="Gautier V."/>
            <person name="Ament-Velasquez S.L."/>
            <person name="Kruys A."/>
            <person name="Hutchinson M.I."/>
            <person name="Powell A.J."/>
            <person name="Barry K."/>
            <person name="Miller A.N."/>
            <person name="Grigoriev I.V."/>
            <person name="Debuchy R."/>
            <person name="Gladieux P."/>
            <person name="Thoren M.H."/>
            <person name="Johannesson H."/>
        </authorList>
    </citation>
    <scope>NUCLEOTIDE SEQUENCE</scope>
    <source>
        <strain evidence="5">CBS 315.58</strain>
    </source>
</reference>
<protein>
    <submittedName>
        <fullName evidence="5">DNA polymerase iota</fullName>
    </submittedName>
</protein>
<dbReference type="Proteomes" id="UP001303160">
    <property type="component" value="Unassembled WGS sequence"/>
</dbReference>
<reference evidence="5" key="1">
    <citation type="journal article" date="2023" name="Mol. Phylogenet. Evol.">
        <title>Genome-scale phylogeny and comparative genomics of the fungal order Sordariales.</title>
        <authorList>
            <person name="Hensen N."/>
            <person name="Bonometti L."/>
            <person name="Westerberg I."/>
            <person name="Brannstrom I.O."/>
            <person name="Guillou S."/>
            <person name="Cros-Aarteil S."/>
            <person name="Calhoun S."/>
            <person name="Haridas S."/>
            <person name="Kuo A."/>
            <person name="Mondo S."/>
            <person name="Pangilinan J."/>
            <person name="Riley R."/>
            <person name="LaButti K."/>
            <person name="Andreopoulos B."/>
            <person name="Lipzen A."/>
            <person name="Chen C."/>
            <person name="Yan M."/>
            <person name="Daum C."/>
            <person name="Ng V."/>
            <person name="Clum A."/>
            <person name="Steindorff A."/>
            <person name="Ohm R.A."/>
            <person name="Martin F."/>
            <person name="Silar P."/>
            <person name="Natvig D.O."/>
            <person name="Lalanne C."/>
            <person name="Gautier V."/>
            <person name="Ament-Velasquez S.L."/>
            <person name="Kruys A."/>
            <person name="Hutchinson M.I."/>
            <person name="Powell A.J."/>
            <person name="Barry K."/>
            <person name="Miller A.N."/>
            <person name="Grigoriev I.V."/>
            <person name="Debuchy R."/>
            <person name="Gladieux P."/>
            <person name="Hiltunen Thoren M."/>
            <person name="Johannesson H."/>
        </authorList>
    </citation>
    <scope>NUCLEOTIDE SEQUENCE</scope>
    <source>
        <strain evidence="5">CBS 315.58</strain>
    </source>
</reference>
<proteinExistence type="predicted"/>
<dbReference type="Pfam" id="PF11798">
    <property type="entry name" value="IMS_HHH"/>
    <property type="match status" value="1"/>
</dbReference>
<dbReference type="Gene3D" id="3.40.1170.60">
    <property type="match status" value="1"/>
</dbReference>